<organism evidence="2 3">
    <name type="scientific">Fusarium oxysporum</name>
    <name type="common">Fusarium vascular wilt</name>
    <dbReference type="NCBI Taxonomy" id="5507"/>
    <lineage>
        <taxon>Eukaryota</taxon>
        <taxon>Fungi</taxon>
        <taxon>Dikarya</taxon>
        <taxon>Ascomycota</taxon>
        <taxon>Pezizomycotina</taxon>
        <taxon>Sordariomycetes</taxon>
        <taxon>Hypocreomycetidae</taxon>
        <taxon>Hypocreales</taxon>
        <taxon>Nectriaceae</taxon>
        <taxon>Fusarium</taxon>
        <taxon>Fusarium oxysporum species complex</taxon>
    </lineage>
</organism>
<dbReference type="EMBL" id="MRCY01000077">
    <property type="protein sequence ID" value="RKL01798.1"/>
    <property type="molecule type" value="Genomic_DNA"/>
</dbReference>
<feature type="region of interest" description="Disordered" evidence="1">
    <location>
        <begin position="244"/>
        <end position="284"/>
    </location>
</feature>
<feature type="compositionally biased region" description="Polar residues" evidence="1">
    <location>
        <begin position="48"/>
        <end position="68"/>
    </location>
</feature>
<dbReference type="AlphaFoldDB" id="A0A420QAK8"/>
<proteinExistence type="predicted"/>
<dbReference type="VEuPathDB" id="FungiDB:HZS61_001358"/>
<evidence type="ECO:0000256" key="1">
    <source>
        <dbReference type="SAM" id="MobiDB-lite"/>
    </source>
</evidence>
<dbReference type="VEuPathDB" id="FungiDB:FOMG_01780"/>
<sequence length="284" mass="30055">MDLAARSLSDLAAATGIVIGNDASNQAASPSGKDSSHKDTDAQKTDVHITSSQKTSTHETNMQESSVSDPEVERQTAMTLPEEQSGPNSQQPQSASASILSAKSQPSLVQSTPTQTPPAQPSPAAASTAAAQQHTPTTNNSPTAAGPINTQQQPTTATPAPKKSGPDPEKVAEFHRKKQAQLKKQIPKKPVNIFMQTKRPAAVPSTPNIPQKNPNSSTQGRSPSLTAIDEGDKNTMAGLDLLFGVPGSNKKKQGLQIIDINDIPDHQRTRIQKDDAGRKDEEEE</sequence>
<dbReference type="VEuPathDB" id="FungiDB:FOC4_h10017341"/>
<feature type="compositionally biased region" description="Low complexity" evidence="1">
    <location>
        <begin position="122"/>
        <end position="138"/>
    </location>
</feature>
<name>A0A420QAK8_FUSOX</name>
<feature type="compositionally biased region" description="Basic and acidic residues" evidence="1">
    <location>
        <begin position="164"/>
        <end position="174"/>
    </location>
</feature>
<evidence type="ECO:0000313" key="3">
    <source>
        <dbReference type="Proteomes" id="UP000285860"/>
    </source>
</evidence>
<reference evidence="2 3" key="1">
    <citation type="journal article" date="2018" name="Sci. Rep.">
        <title>Characterisation of pathogen-specific regions and novel effector candidates in Fusarium oxysporum f. sp. cepae.</title>
        <authorList>
            <person name="Armitage A.D."/>
            <person name="Taylor A."/>
            <person name="Sobczyk M.K."/>
            <person name="Baxter L."/>
            <person name="Greenfield B.P."/>
            <person name="Bates H.J."/>
            <person name="Wilson F."/>
            <person name="Jackson A.C."/>
            <person name="Ott S."/>
            <person name="Harrison R.J."/>
            <person name="Clarkson J.P."/>
        </authorList>
    </citation>
    <scope>NUCLEOTIDE SEQUENCE [LARGE SCALE GENOMIC DNA]</scope>
    <source>
        <strain evidence="2 3">Fo_A28</strain>
    </source>
</reference>
<feature type="compositionally biased region" description="Low complexity" evidence="1">
    <location>
        <begin position="84"/>
        <end position="102"/>
    </location>
</feature>
<dbReference type="Proteomes" id="UP000285860">
    <property type="component" value="Unassembled WGS sequence"/>
</dbReference>
<accession>A0A420QAK8</accession>
<feature type="compositionally biased region" description="Basic residues" evidence="1">
    <location>
        <begin position="175"/>
        <end position="187"/>
    </location>
</feature>
<dbReference type="VEuPathDB" id="FungiDB:FOC1_g10016312"/>
<evidence type="ECO:0000313" key="2">
    <source>
        <dbReference type="EMBL" id="RKL01798.1"/>
    </source>
</evidence>
<comment type="caution">
    <text evidence="2">The sequence shown here is derived from an EMBL/GenBank/DDBJ whole genome shotgun (WGS) entry which is preliminary data.</text>
</comment>
<protein>
    <submittedName>
        <fullName evidence="2">Uncharacterized protein</fullName>
    </submittedName>
</protein>
<feature type="region of interest" description="Disordered" evidence="1">
    <location>
        <begin position="20"/>
        <end position="232"/>
    </location>
</feature>
<dbReference type="VEuPathDB" id="FungiDB:FOXG_17994"/>
<feature type="compositionally biased region" description="Polar residues" evidence="1">
    <location>
        <begin position="205"/>
        <end position="225"/>
    </location>
</feature>
<gene>
    <name evidence="2" type="ORF">BFJ68_g12176</name>
</gene>
<feature type="compositionally biased region" description="Low complexity" evidence="1">
    <location>
        <begin position="150"/>
        <end position="161"/>
    </location>
</feature>
<dbReference type="VEuPathDB" id="FungiDB:FOZG_01767"/>
<feature type="compositionally biased region" description="Polar residues" evidence="1">
    <location>
        <begin position="22"/>
        <end position="33"/>
    </location>
</feature>
<feature type="compositionally biased region" description="Basic and acidic residues" evidence="1">
    <location>
        <begin position="263"/>
        <end position="284"/>
    </location>
</feature>
<feature type="compositionally biased region" description="Basic and acidic residues" evidence="1">
    <location>
        <begin position="34"/>
        <end position="47"/>
    </location>
</feature>
<dbReference type="VEuPathDB" id="FungiDB:FOIG_01558"/>